<keyword evidence="1" id="KW-0645">Protease</keyword>
<dbReference type="PROSITE" id="PS01276">
    <property type="entry name" value="PEPTIDASE_U32"/>
    <property type="match status" value="1"/>
</dbReference>
<reference evidence="4 5" key="1">
    <citation type="submission" date="2023-06" db="EMBL/GenBank/DDBJ databases">
        <title>Campylobacter magnum sp. nov., isolated from cecal contents of domestic pigs (Sus scrofa domesticus).</title>
        <authorList>
            <person name="Papic B."/>
            <person name="Gruntar I."/>
        </authorList>
    </citation>
    <scope>NUCLEOTIDE SEQUENCE [LARGE SCALE GENOMIC DNA]</scope>
    <source>
        <strain evidence="5">34484-21</strain>
    </source>
</reference>
<evidence type="ECO:0000256" key="3">
    <source>
        <dbReference type="ARBA" id="ARBA00038374"/>
    </source>
</evidence>
<dbReference type="PANTHER" id="PTHR30217:SF6">
    <property type="entry name" value="TRNA HYDROXYLATION PROTEIN P"/>
    <property type="match status" value="1"/>
</dbReference>
<evidence type="ECO:0000313" key="4">
    <source>
        <dbReference type="EMBL" id="MDO2408614.1"/>
    </source>
</evidence>
<comment type="similarity">
    <text evidence="3">Belongs to the peptidase U32 family.</text>
</comment>
<dbReference type="Proteomes" id="UP001171111">
    <property type="component" value="Unassembled WGS sequence"/>
</dbReference>
<dbReference type="InterPro" id="IPR051454">
    <property type="entry name" value="RNA/ubiquinone_mod_enzymes"/>
</dbReference>
<evidence type="ECO:0000313" key="5">
    <source>
        <dbReference type="Proteomes" id="UP001171111"/>
    </source>
</evidence>
<dbReference type="EMBL" id="JAULJQ010000001">
    <property type="protein sequence ID" value="MDO2408614.1"/>
    <property type="molecule type" value="Genomic_DNA"/>
</dbReference>
<gene>
    <name evidence="4" type="ORF">Q2362_00685</name>
</gene>
<keyword evidence="5" id="KW-1185">Reference proteome</keyword>
<comment type="caution">
    <text evidence="4">The sequence shown here is derived from an EMBL/GenBank/DDBJ whole genome shotgun (WGS) entry which is preliminary data.</text>
</comment>
<evidence type="ECO:0000256" key="1">
    <source>
        <dbReference type="ARBA" id="ARBA00022670"/>
    </source>
</evidence>
<dbReference type="PANTHER" id="PTHR30217">
    <property type="entry name" value="PEPTIDASE U32 FAMILY"/>
    <property type="match status" value="1"/>
</dbReference>
<accession>A0ABT8T4W3</accession>
<dbReference type="InterPro" id="IPR001539">
    <property type="entry name" value="Peptidase_U32"/>
</dbReference>
<evidence type="ECO:0000256" key="2">
    <source>
        <dbReference type="ARBA" id="ARBA00022801"/>
    </source>
</evidence>
<proteinExistence type="inferred from homology"/>
<name>A0ABT8T4W3_9BACT</name>
<protein>
    <submittedName>
        <fullName evidence="4">Peptidase U32 family protein</fullName>
    </submittedName>
</protein>
<sequence>MRKPELLSPAGNLTKLKIALAYGADAVYASVGSFSLRARSGKEFDMDSFAEGIEYTHKMGKKFYATVNGFPFNGQIEPLKRHIKAMGELNPDGFIIATPGVMSIARELAPHVDIHLSTQANIMNYLDAKFYHDLGATRIVAAREMSLKDVINIKERIPELEIEIFIHGSMCFAYSGRCLISAVQMGRSSNRGACANDCRFKYELYAKGENNDTLFRLEEDESGTHIFNSKDLNLSAHIAKIIESGAVDSLKIEGRTKSEYYAACTAGAYRRAIDDAVAGCFEPKIYADELNTLKNRGFSDGYLISRPFEKSDSQNLQTSISEGWAQVDAFSEDGKTFKAKGQVFKNKAYELLSPANEKISLGEDEIGRVYQKEGKTFVEFKKLIGPTGKAFESVHSGNVNDICLPAGIPPFSFLRSKTENKDEK</sequence>
<organism evidence="4 5">
    <name type="scientific">Campylobacter magnus</name>
    <dbReference type="NCBI Taxonomy" id="3026462"/>
    <lineage>
        <taxon>Bacteria</taxon>
        <taxon>Pseudomonadati</taxon>
        <taxon>Campylobacterota</taxon>
        <taxon>Epsilonproteobacteria</taxon>
        <taxon>Campylobacterales</taxon>
        <taxon>Campylobacteraceae</taxon>
        <taxon>Campylobacter</taxon>
    </lineage>
</organism>
<dbReference type="Pfam" id="PF01136">
    <property type="entry name" value="Peptidase_U32"/>
    <property type="match status" value="1"/>
</dbReference>
<dbReference type="RefSeq" id="WP_302243341.1">
    <property type="nucleotide sequence ID" value="NZ_JAULJQ010000001.1"/>
</dbReference>
<keyword evidence="2" id="KW-0378">Hydrolase</keyword>